<comment type="pathway">
    <text evidence="2">Lipid metabolism; fatty acid beta-oxidation.</text>
</comment>
<keyword evidence="7" id="KW-0576">Peroxisome</keyword>
<evidence type="ECO:0000256" key="11">
    <source>
        <dbReference type="ARBA" id="ARBA00055786"/>
    </source>
</evidence>
<dbReference type="PANTHER" id="PTHR43149">
    <property type="entry name" value="ENOYL-COA HYDRATASE"/>
    <property type="match status" value="1"/>
</dbReference>
<dbReference type="EMBL" id="WVUK01000066">
    <property type="protein sequence ID" value="KAF7487885.1"/>
    <property type="molecule type" value="Genomic_DNA"/>
</dbReference>
<dbReference type="AlphaFoldDB" id="A0A132A7A3"/>
<reference evidence="16" key="2">
    <citation type="journal article" date="2020" name="PLoS Negl. Trop. Dis.">
        <title>High-quality nuclear genome for Sarcoptes scabiei-A critical resource for a neglected parasite.</title>
        <authorList>
            <person name="Korhonen P.K."/>
            <person name="Gasser R.B."/>
            <person name="Ma G."/>
            <person name="Wang T."/>
            <person name="Stroehlein A.J."/>
            <person name="Young N.D."/>
            <person name="Ang C.S."/>
            <person name="Fernando D.D."/>
            <person name="Lu H.C."/>
            <person name="Taylor S."/>
            <person name="Reynolds S.L."/>
            <person name="Mofiz E."/>
            <person name="Najaraj S.H."/>
            <person name="Gowda H."/>
            <person name="Madugundu A."/>
            <person name="Renuse S."/>
            <person name="Holt D."/>
            <person name="Pandey A."/>
            <person name="Papenfuss A.T."/>
            <person name="Fischer K."/>
        </authorList>
    </citation>
    <scope>NUCLEOTIDE SEQUENCE [LARGE SCALE GENOMIC DNA]</scope>
</reference>
<dbReference type="OMA" id="QYVAHVE"/>
<dbReference type="Proteomes" id="UP000070412">
    <property type="component" value="Unassembled WGS sequence"/>
</dbReference>
<dbReference type="EnsemblMetazoa" id="SSS_6981s_mrna">
    <property type="protein sequence ID" value="KAF7487885.1"/>
    <property type="gene ID" value="SSS_6981"/>
</dbReference>
<dbReference type="GO" id="GO:0006635">
    <property type="term" value="P:fatty acid beta-oxidation"/>
    <property type="evidence" value="ECO:0007669"/>
    <property type="project" value="UniProtKB-UniPathway"/>
</dbReference>
<dbReference type="Pfam" id="PF00378">
    <property type="entry name" value="ECH_1"/>
    <property type="match status" value="1"/>
</dbReference>
<organism evidence="14 17">
    <name type="scientific">Sarcoptes scabiei</name>
    <name type="common">Itch mite</name>
    <name type="synonym">Acarus scabiei</name>
    <dbReference type="NCBI Taxonomy" id="52283"/>
    <lineage>
        <taxon>Eukaryota</taxon>
        <taxon>Metazoa</taxon>
        <taxon>Ecdysozoa</taxon>
        <taxon>Arthropoda</taxon>
        <taxon>Chelicerata</taxon>
        <taxon>Arachnida</taxon>
        <taxon>Acari</taxon>
        <taxon>Acariformes</taxon>
        <taxon>Sarcoptiformes</taxon>
        <taxon>Astigmata</taxon>
        <taxon>Psoroptidia</taxon>
        <taxon>Sarcoptoidea</taxon>
        <taxon>Sarcoptidae</taxon>
        <taxon>Sarcoptinae</taxon>
        <taxon>Sarcoptes</taxon>
    </lineage>
</organism>
<evidence type="ECO:0000313" key="13">
    <source>
        <dbReference type="EMBL" id="KAF7487885.1"/>
    </source>
</evidence>
<evidence type="ECO:0000256" key="8">
    <source>
        <dbReference type="ARBA" id="ARBA00023235"/>
    </source>
</evidence>
<evidence type="ECO:0000256" key="2">
    <source>
        <dbReference type="ARBA" id="ARBA00005005"/>
    </source>
</evidence>
<evidence type="ECO:0000256" key="7">
    <source>
        <dbReference type="ARBA" id="ARBA00023140"/>
    </source>
</evidence>
<dbReference type="PANTHER" id="PTHR43149:SF1">
    <property type="entry name" value="DELTA(3,5)-DELTA(2,4)-DIENOYL-COA ISOMERASE, MITOCHONDRIAL"/>
    <property type="match status" value="1"/>
</dbReference>
<evidence type="ECO:0000256" key="3">
    <source>
        <dbReference type="ARBA" id="ARBA00005254"/>
    </source>
</evidence>
<reference evidence="14 17" key="1">
    <citation type="journal article" date="2015" name="Parasit. Vectors">
        <title>Draft genome of the scabies mite.</title>
        <authorList>
            <person name="Rider S.D.Jr."/>
            <person name="Morgan M.S."/>
            <person name="Arlian L.G."/>
        </authorList>
    </citation>
    <scope>NUCLEOTIDE SEQUENCE [LARGE SCALE GENOMIC DNA]</scope>
    <source>
        <strain evidence="14">Arlian Lab</strain>
    </source>
</reference>
<evidence type="ECO:0000256" key="4">
    <source>
        <dbReference type="ARBA" id="ARBA00022832"/>
    </source>
</evidence>
<sequence length="340" mass="37381">MFCSKISATFLGQSFHCGRSVCKKLADNRNSLCSLVNHNLIRLNQIKYSSSSAYVTRYGDFEHIQVTSPHDHVLHVELNRPEKRNSINREMFREISNCFSEISVDQQCRVVVISGAGKMFCSGIDYMDLISLMTSAVSGSDSGAREDVAARAKFIRQLIVLLQNSFNSISKCPKPVIGAIHNGCIGAGVDLITTTDIRIASKDAYFCIKETSYGMAADLGTLQRLPKIIGNQSVISELAFTGRDLSAAEAKEIGLVSNVYENHQSCLDGAMEIAKKIASKSPVAVQGTKQVLNYSREHSEKDGLEFIQIWNMCMLQSEDFAIASSAMATRSKDDPSFADF</sequence>
<dbReference type="InterPro" id="IPR029045">
    <property type="entry name" value="ClpP/crotonase-like_dom_sf"/>
</dbReference>
<dbReference type="InterPro" id="IPR001753">
    <property type="entry name" value="Enoyl-CoA_hydra/iso"/>
</dbReference>
<keyword evidence="5" id="KW-0007">Acetylation</keyword>
<evidence type="ECO:0000256" key="10">
    <source>
        <dbReference type="ARBA" id="ARBA00052809"/>
    </source>
</evidence>
<comment type="function">
    <text evidence="11">Isomerization of 3-trans,5-cis-dienoyl-CoA to 2-trans,4-trans-dienoyl-CoA.</text>
</comment>
<gene>
    <name evidence="14" type="ORF">QR98_0053030</name>
    <name evidence="13" type="ORF">SSS_6981</name>
</gene>
<protein>
    <recommendedName>
        <fullName evidence="12">Delta(3,5)-Delta(2,4)-dienoyl-CoA isomerase, mitochondrial</fullName>
    </recommendedName>
</protein>
<name>A0A132A7A3_SARSC</name>
<dbReference type="GO" id="GO:0005739">
    <property type="term" value="C:mitochondrion"/>
    <property type="evidence" value="ECO:0007669"/>
    <property type="project" value="TreeGrafter"/>
</dbReference>
<keyword evidence="8 14" id="KW-0413">Isomerase</keyword>
<comment type="catalytic activity">
    <reaction evidence="10">
        <text>(3E,5Z,8Z,11Z,14Z)-eicosapentaenoyl-CoA = (2E,4E,8Z,11Z,14Z)-eicosapentaenoyl-CoA</text>
        <dbReference type="Rhea" id="RHEA:45224"/>
        <dbReference type="ChEBI" id="CHEBI:85090"/>
        <dbReference type="ChEBI" id="CHEBI:85091"/>
    </reaction>
</comment>
<dbReference type="FunFam" id="1.10.12.10:FF:000004">
    <property type="entry name" value="Delta3,5-delta2,4-dienoyl-CoA isomerase"/>
    <property type="match status" value="1"/>
</dbReference>
<dbReference type="FunFam" id="3.90.226.10:FF:000024">
    <property type="entry name" value="Delta3,5-delta2,4-dienoyl-CoA isomerase"/>
    <property type="match status" value="1"/>
</dbReference>
<dbReference type="InterPro" id="IPR014748">
    <property type="entry name" value="Enoyl-CoA_hydra_C"/>
</dbReference>
<evidence type="ECO:0000313" key="14">
    <source>
        <dbReference type="EMBL" id="KPM06824.1"/>
    </source>
</evidence>
<evidence type="ECO:0000313" key="17">
    <source>
        <dbReference type="Proteomes" id="UP000616769"/>
    </source>
</evidence>
<keyword evidence="6" id="KW-0443">Lipid metabolism</keyword>
<keyword evidence="4" id="KW-0276">Fatty acid metabolism</keyword>
<dbReference type="OrthoDB" id="14970at2759"/>
<comment type="catalytic activity">
    <reaction evidence="9">
        <text>(3E,5Z)-octadienoyl-CoA = (2E,4E)-octadienoyl-CoA</text>
        <dbReference type="Rhea" id="RHEA:45244"/>
        <dbReference type="ChEBI" id="CHEBI:62243"/>
        <dbReference type="ChEBI" id="CHEBI:85108"/>
    </reaction>
</comment>
<dbReference type="UniPathway" id="UPA00659"/>
<comment type="similarity">
    <text evidence="3">Belongs to the enoyl-CoA hydratase/isomerase family.</text>
</comment>
<dbReference type="GO" id="GO:0051750">
    <property type="term" value="F:delta(3,5)-delta(2,4)-dienoyl-CoA isomerase activity"/>
    <property type="evidence" value="ECO:0007669"/>
    <property type="project" value="TreeGrafter"/>
</dbReference>
<dbReference type="EMBL" id="JXLN01011121">
    <property type="protein sequence ID" value="KPM06824.1"/>
    <property type="molecule type" value="Genomic_DNA"/>
</dbReference>
<evidence type="ECO:0000256" key="1">
    <source>
        <dbReference type="ARBA" id="ARBA00004275"/>
    </source>
</evidence>
<dbReference type="VEuPathDB" id="VectorBase:SSCA006683"/>
<evidence type="ECO:0000313" key="15">
    <source>
        <dbReference type="EnsemblMetazoa" id="KAF7487885.1"/>
    </source>
</evidence>
<evidence type="ECO:0000313" key="16">
    <source>
        <dbReference type="Proteomes" id="UP000070412"/>
    </source>
</evidence>
<evidence type="ECO:0000256" key="9">
    <source>
        <dbReference type="ARBA" id="ARBA00051408"/>
    </source>
</evidence>
<dbReference type="CDD" id="cd06558">
    <property type="entry name" value="crotonase-like"/>
    <property type="match status" value="1"/>
</dbReference>
<dbReference type="Gene3D" id="1.10.12.10">
    <property type="entry name" value="Lyase 2-enoyl-coa Hydratase, Chain A, domain 2"/>
    <property type="match status" value="1"/>
</dbReference>
<dbReference type="Gene3D" id="3.90.226.10">
    <property type="entry name" value="2-enoyl-CoA Hydratase, Chain A, domain 1"/>
    <property type="match status" value="1"/>
</dbReference>
<keyword evidence="16" id="KW-1185">Reference proteome</keyword>
<evidence type="ECO:0000256" key="6">
    <source>
        <dbReference type="ARBA" id="ARBA00023098"/>
    </source>
</evidence>
<proteinExistence type="inferred from homology"/>
<dbReference type="Proteomes" id="UP000616769">
    <property type="component" value="Unassembled WGS sequence"/>
</dbReference>
<reference evidence="13" key="3">
    <citation type="submission" date="2020-01" db="EMBL/GenBank/DDBJ databases">
        <authorList>
            <person name="Korhonen P.K.K."/>
            <person name="Guangxu M.G."/>
            <person name="Wang T.W."/>
            <person name="Stroehlein A.J.S."/>
            <person name="Young N.D."/>
            <person name="Ang C.-S.A."/>
            <person name="Fernando D.W.F."/>
            <person name="Lu H.L."/>
            <person name="Taylor S.T."/>
            <person name="Ehtesham M.E.M."/>
            <person name="Najaraj S.H.N."/>
            <person name="Harsha G.H.G."/>
            <person name="Madugundu A.M."/>
            <person name="Renuse S.R."/>
            <person name="Holt D.H."/>
            <person name="Pandey A.P."/>
            <person name="Papenfuss A.P."/>
            <person name="Gasser R.B.G."/>
            <person name="Fischer K.F."/>
        </authorList>
    </citation>
    <scope>NUCLEOTIDE SEQUENCE</scope>
    <source>
        <strain evidence="13">SSS_KF_BRIS2020</strain>
    </source>
</reference>
<dbReference type="InterPro" id="IPR045002">
    <property type="entry name" value="Ech1-like"/>
</dbReference>
<evidence type="ECO:0000256" key="5">
    <source>
        <dbReference type="ARBA" id="ARBA00022990"/>
    </source>
</evidence>
<reference evidence="15" key="4">
    <citation type="submission" date="2022-06" db="UniProtKB">
        <authorList>
            <consortium name="EnsemblMetazoa"/>
        </authorList>
    </citation>
    <scope>IDENTIFICATION</scope>
</reference>
<evidence type="ECO:0000256" key="12">
    <source>
        <dbReference type="ARBA" id="ARBA00071021"/>
    </source>
</evidence>
<dbReference type="SUPFAM" id="SSF52096">
    <property type="entry name" value="ClpP/crotonase"/>
    <property type="match status" value="1"/>
</dbReference>
<comment type="subcellular location">
    <subcellularLocation>
        <location evidence="1">Peroxisome</location>
    </subcellularLocation>
</comment>
<accession>A0A132A7A3</accession>
<dbReference type="GO" id="GO:0005777">
    <property type="term" value="C:peroxisome"/>
    <property type="evidence" value="ECO:0007669"/>
    <property type="project" value="UniProtKB-SubCell"/>
</dbReference>